<dbReference type="InterPro" id="IPR057710">
    <property type="entry name" value="DUF7950"/>
</dbReference>
<name>A0A6J1JW32_CUCMA</name>
<feature type="region of interest" description="Disordered" evidence="1">
    <location>
        <begin position="130"/>
        <end position="170"/>
    </location>
</feature>
<dbReference type="GeneID" id="111490218"/>
<reference evidence="4" key="1">
    <citation type="submission" date="2025-08" db="UniProtKB">
        <authorList>
            <consortium name="RefSeq"/>
        </authorList>
    </citation>
    <scope>IDENTIFICATION</scope>
    <source>
        <tissue evidence="4">Young leaves</tissue>
    </source>
</reference>
<feature type="domain" description="DUF7950" evidence="2">
    <location>
        <begin position="228"/>
        <end position="358"/>
    </location>
</feature>
<organism evidence="3 4">
    <name type="scientific">Cucurbita maxima</name>
    <name type="common">Pumpkin</name>
    <name type="synonym">Winter squash</name>
    <dbReference type="NCBI Taxonomy" id="3661"/>
    <lineage>
        <taxon>Eukaryota</taxon>
        <taxon>Viridiplantae</taxon>
        <taxon>Streptophyta</taxon>
        <taxon>Embryophyta</taxon>
        <taxon>Tracheophyta</taxon>
        <taxon>Spermatophyta</taxon>
        <taxon>Magnoliopsida</taxon>
        <taxon>eudicotyledons</taxon>
        <taxon>Gunneridae</taxon>
        <taxon>Pentapetalae</taxon>
        <taxon>rosids</taxon>
        <taxon>fabids</taxon>
        <taxon>Cucurbitales</taxon>
        <taxon>Cucurbitaceae</taxon>
        <taxon>Cucurbiteae</taxon>
        <taxon>Cucurbita</taxon>
    </lineage>
</organism>
<keyword evidence="3" id="KW-1185">Reference proteome</keyword>
<evidence type="ECO:0000256" key="1">
    <source>
        <dbReference type="SAM" id="MobiDB-lite"/>
    </source>
</evidence>
<dbReference type="RefSeq" id="XP_022994522.1">
    <property type="nucleotide sequence ID" value="XM_023138754.1"/>
</dbReference>
<dbReference type="Proteomes" id="UP000504608">
    <property type="component" value="Unplaced"/>
</dbReference>
<dbReference type="KEGG" id="cmax:111490218"/>
<dbReference type="AlphaFoldDB" id="A0A6J1JW32"/>
<dbReference type="PANTHER" id="PTHR33595">
    <property type="entry name" value="VON WILLEBRAND FACTOR A DOMAIN PROTEIN"/>
    <property type="match status" value="1"/>
</dbReference>
<dbReference type="OrthoDB" id="1898295at2759"/>
<protein>
    <submittedName>
        <fullName evidence="4">Uncharacterized protein LOC111490218</fullName>
    </submittedName>
</protein>
<sequence>MIGPMCGPIKITSPVGPTINDRKRNANATFVVFPAKRDVWCSNLCTSTWPHHYMSQLLLPIKPPFVPFPLSSISHKFCLKFNVQSPPFVCFLMDGNGRGDCCIARYVGPPYDMSKVDKIMLRFRPIAPKPAVSSGSGSAGSTPEKSEVSGSTGRGKRKCGGNKRFGNRRKKGVAKDGGVLCSAVTLPLLPEMPVGRNAPVWLSFEGVKTGEDRTAVAAVVPQAVRMVASLVTVERVAEIAWGEGVELGSTDEERMRNLEEDTCPGFISDGEGKVTWTNKAYREMVGGTVEEEETVRVRLEMKEEETAEEWWPAFTCRVKVQYRSRWGKDRRSLTAPCDAWRMDGGGFAWRLDVKAALSLSFGR</sequence>
<gene>
    <name evidence="4" type="primary">LOC111490218</name>
</gene>
<dbReference type="PANTHER" id="PTHR33595:SF7">
    <property type="entry name" value="OS12G0242500 PROTEIN"/>
    <property type="match status" value="1"/>
</dbReference>
<dbReference type="Pfam" id="PF25821">
    <property type="entry name" value="DUF7950"/>
    <property type="match status" value="1"/>
</dbReference>
<accession>A0A6J1JW32</accession>
<feature type="compositionally biased region" description="Basic residues" evidence="1">
    <location>
        <begin position="154"/>
        <end position="170"/>
    </location>
</feature>
<evidence type="ECO:0000259" key="2">
    <source>
        <dbReference type="Pfam" id="PF25821"/>
    </source>
</evidence>
<evidence type="ECO:0000313" key="4">
    <source>
        <dbReference type="RefSeq" id="XP_022994522.1"/>
    </source>
</evidence>
<proteinExistence type="predicted"/>
<evidence type="ECO:0000313" key="3">
    <source>
        <dbReference type="Proteomes" id="UP000504608"/>
    </source>
</evidence>